<evidence type="ECO:0000313" key="3">
    <source>
        <dbReference type="Proteomes" id="UP000076865"/>
    </source>
</evidence>
<keyword evidence="1" id="KW-0472">Membrane</keyword>
<keyword evidence="1" id="KW-0812">Transmembrane</keyword>
<accession>A0A160F1G8</accession>
<name>A0A160F1G8_9BACL</name>
<keyword evidence="1" id="KW-1133">Transmembrane helix</keyword>
<dbReference type="KEGG" id="aamy:GFC30_2482"/>
<dbReference type="Pfam" id="PF19609">
    <property type="entry name" value="DUF6114"/>
    <property type="match status" value="1"/>
</dbReference>
<dbReference type="EMBL" id="CP015438">
    <property type="protein sequence ID" value="ANB59452.1"/>
    <property type="molecule type" value="Genomic_DNA"/>
</dbReference>
<sequence>MNMFFSKREAFKEWKARRPFWGATLTILSGLVILWIPIQLYEVAIVPGSILFSGFFLGGLVFLLGVMSYAMPKLSTVFGIITIFSAVLSIMGALGGFLVGTILGIIGGALCIAWKPELAVVETSHLDLNNDHSVENEIASGIMES</sequence>
<proteinExistence type="predicted"/>
<evidence type="ECO:0000256" key="1">
    <source>
        <dbReference type="SAM" id="Phobius"/>
    </source>
</evidence>
<feature type="transmembrane region" description="Helical" evidence="1">
    <location>
        <begin position="20"/>
        <end position="38"/>
    </location>
</feature>
<dbReference type="Proteomes" id="UP000076865">
    <property type="component" value="Chromosome"/>
</dbReference>
<gene>
    <name evidence="2" type="ORF">GFC30_2482</name>
</gene>
<reference evidence="2 3" key="1">
    <citation type="journal article" date="2006" name="Syst. Appl. Microbiol.">
        <title>Anoxybacillus amylolyticus sp. nov., a thermophilic amylase producing bacterium isolated from Mount Rittmann (Antarctica).</title>
        <authorList>
            <person name="Poli A."/>
            <person name="Esposito E."/>
            <person name="Lama L."/>
            <person name="Orlando P."/>
            <person name="Nicolaus G."/>
            <person name="de Appolonia F."/>
            <person name="Gambacorta A."/>
            <person name="Nicolaus B."/>
        </authorList>
    </citation>
    <scope>NUCLEOTIDE SEQUENCE [LARGE SCALE GENOMIC DNA]</scope>
    <source>
        <strain evidence="2 3">DSM 15939</strain>
    </source>
</reference>
<feature type="transmembrane region" description="Helical" evidence="1">
    <location>
        <begin position="44"/>
        <end position="67"/>
    </location>
</feature>
<feature type="transmembrane region" description="Helical" evidence="1">
    <location>
        <begin position="74"/>
        <end position="91"/>
    </location>
</feature>
<organism evidence="2 3">
    <name type="scientific">Anoxybacteroides amylolyticum</name>
    <dbReference type="NCBI Taxonomy" id="294699"/>
    <lineage>
        <taxon>Bacteria</taxon>
        <taxon>Bacillati</taxon>
        <taxon>Bacillota</taxon>
        <taxon>Bacilli</taxon>
        <taxon>Bacillales</taxon>
        <taxon>Anoxybacillaceae</taxon>
        <taxon>Anoxybacteroides</taxon>
    </lineage>
</organism>
<dbReference type="InterPro" id="IPR046096">
    <property type="entry name" value="DUF6114"/>
</dbReference>
<dbReference type="PATRIC" id="fig|294699.3.peg.2553"/>
<protein>
    <submittedName>
        <fullName evidence="2">Uncharacterized protein</fullName>
    </submittedName>
</protein>
<dbReference type="RefSeq" id="WP_066325956.1">
    <property type="nucleotide sequence ID" value="NZ_CP015438.1"/>
</dbReference>
<dbReference type="AlphaFoldDB" id="A0A160F1G8"/>
<keyword evidence="3" id="KW-1185">Reference proteome</keyword>
<evidence type="ECO:0000313" key="2">
    <source>
        <dbReference type="EMBL" id="ANB59452.1"/>
    </source>
</evidence>